<sequence length="114" mass="11958">MGAAISALIAKIVGLATFLGKLVVAVFAAGWLLLQDGICWGFEGMLSVLQFVLDSLPGQQAFQGLNPGQYFSAMPPEVVNMLGMIRLGEGLAIILAAIGIKLVLQVIPFTRLGS</sequence>
<feature type="transmembrane region" description="Helical" evidence="1">
    <location>
        <begin position="12"/>
        <end position="34"/>
    </location>
</feature>
<proteinExistence type="predicted"/>
<keyword evidence="1" id="KW-0472">Membrane</keyword>
<keyword evidence="1" id="KW-1133">Transmembrane helix</keyword>
<dbReference type="EMBL" id="CP046729">
    <property type="protein sequence ID" value="QUP53864.1"/>
    <property type="molecule type" value="Genomic_DNA"/>
</dbReference>
<dbReference type="Pfam" id="PF10734">
    <property type="entry name" value="DUF2523"/>
    <property type="match status" value="1"/>
</dbReference>
<protein>
    <submittedName>
        <fullName evidence="2">DUF2523 domain-containing protein</fullName>
    </submittedName>
</protein>
<feature type="transmembrane region" description="Helical" evidence="1">
    <location>
        <begin position="84"/>
        <end position="104"/>
    </location>
</feature>
<organism evidence="2 3">
    <name type="scientific">Ralstonia syzygii</name>
    <dbReference type="NCBI Taxonomy" id="28097"/>
    <lineage>
        <taxon>Bacteria</taxon>
        <taxon>Pseudomonadati</taxon>
        <taxon>Pseudomonadota</taxon>
        <taxon>Betaproteobacteria</taxon>
        <taxon>Burkholderiales</taxon>
        <taxon>Burkholderiaceae</taxon>
        <taxon>Ralstonia</taxon>
        <taxon>Ralstonia solanacearum species complex</taxon>
    </lineage>
</organism>
<keyword evidence="1" id="KW-0812">Transmembrane</keyword>
<accession>A0ABX7ZFL7</accession>
<evidence type="ECO:0000313" key="2">
    <source>
        <dbReference type="EMBL" id="QUP53864.1"/>
    </source>
</evidence>
<dbReference type="Proteomes" id="UP000677898">
    <property type="component" value="Chromosome"/>
</dbReference>
<name>A0ABX7ZFL7_9RALS</name>
<evidence type="ECO:0000256" key="1">
    <source>
        <dbReference type="SAM" id="Phobius"/>
    </source>
</evidence>
<dbReference type="InterPro" id="IPR019670">
    <property type="entry name" value="DUF2523"/>
</dbReference>
<evidence type="ECO:0000313" key="3">
    <source>
        <dbReference type="Proteomes" id="UP000677898"/>
    </source>
</evidence>
<keyword evidence="3" id="KW-1185">Reference proteome</keyword>
<gene>
    <name evidence="2" type="ORF">GO998_08910</name>
</gene>
<reference evidence="2 3" key="1">
    <citation type="journal article" date="2021" name="Phytopathology">
        <title>Complete genome sequence of Ralstonia syzygii subsp. indonesiensis strain LLRS-1, isolated from wilted tobacco in China.</title>
        <authorList>
            <person name="Lu C.H."/>
            <person name="Li J.Y."/>
            <person name="Mi M.G."/>
            <person name="Lin Z.L."/>
            <person name="Jiang N."/>
            <person name="Gai X."/>
            <person name="Ma J.H."/>
            <person name="Lei L.P."/>
            <person name="Xia Z.Y."/>
        </authorList>
    </citation>
    <scope>NUCLEOTIDE SEQUENCE [LARGE SCALE GENOMIC DNA]</scope>
    <source>
        <strain evidence="2 3">LLRS-1</strain>
    </source>
</reference>